<dbReference type="Proteomes" id="UP000034188">
    <property type="component" value="Unassembled WGS sequence"/>
</dbReference>
<dbReference type="RefSeq" id="WP_048037255.1">
    <property type="nucleotide sequence ID" value="NZ_JJPI01000043.1"/>
</dbReference>
<dbReference type="EMBL" id="JJPI01000043">
    <property type="protein sequence ID" value="KKG56171.1"/>
    <property type="molecule type" value="Genomic_DNA"/>
</dbReference>
<evidence type="ECO:0000313" key="3">
    <source>
        <dbReference type="EMBL" id="KKG63087.1"/>
    </source>
</evidence>
<dbReference type="EMBL" id="JJPJ01000060">
    <property type="protein sequence ID" value="KKG63087.1"/>
    <property type="molecule type" value="Genomic_DNA"/>
</dbReference>
<dbReference type="AlphaFoldDB" id="A0A0F8GF63"/>
<evidence type="ECO:0008006" key="7">
    <source>
        <dbReference type="Google" id="ProtNLM"/>
    </source>
</evidence>
<organism evidence="2 6">
    <name type="scientific">Methanosarcina mazei</name>
    <name type="common">Methanosarcina frisia</name>
    <dbReference type="NCBI Taxonomy" id="2209"/>
    <lineage>
        <taxon>Archaea</taxon>
        <taxon>Methanobacteriati</taxon>
        <taxon>Methanobacteriota</taxon>
        <taxon>Stenosarchaea group</taxon>
        <taxon>Methanomicrobia</taxon>
        <taxon>Methanosarcinales</taxon>
        <taxon>Methanosarcinaceae</taxon>
        <taxon>Methanosarcina</taxon>
    </lineage>
</organism>
<dbReference type="Proteomes" id="UP000034279">
    <property type="component" value="Unassembled WGS sequence"/>
</dbReference>
<comment type="caution">
    <text evidence="2">The sequence shown here is derived from an EMBL/GenBank/DDBJ whole genome shotgun (WGS) entry which is preliminary data.</text>
</comment>
<evidence type="ECO:0000313" key="4">
    <source>
        <dbReference type="Proteomes" id="UP000034188"/>
    </source>
</evidence>
<reference evidence="4 5" key="1">
    <citation type="journal article" date="2015" name="ISME J.">
        <title>Genomic and phenotypic differentiation among Methanosarcina mazei populations from Columbia River sediment.</title>
        <authorList>
            <person name="Youngblut N.D."/>
            <person name="Wirth J.S."/>
            <person name="Henriksen J.R."/>
            <person name="Smith M."/>
            <person name="Simon H."/>
            <person name="Metcalf W.W."/>
            <person name="Whitaker R.J."/>
        </authorList>
    </citation>
    <scope>NUCLEOTIDE SEQUENCE [LARGE SCALE GENOMIC DNA]</scope>
    <source>
        <strain evidence="1 4">3.F.T.1A.1</strain>
        <strain evidence="3 5">3.F.T.1A.2</strain>
        <strain evidence="2 6">3.F.T.1A.4</strain>
    </source>
</reference>
<dbReference type="Proteomes" id="UP000034566">
    <property type="component" value="Unassembled WGS sequence"/>
</dbReference>
<evidence type="ECO:0000313" key="2">
    <source>
        <dbReference type="EMBL" id="KKG63021.1"/>
    </source>
</evidence>
<gene>
    <name evidence="1" type="ORF">DU33_17545</name>
    <name evidence="2" type="ORF">DU45_17550</name>
    <name evidence="3" type="ORF">DU64_20195</name>
</gene>
<proteinExistence type="predicted"/>
<evidence type="ECO:0000313" key="5">
    <source>
        <dbReference type="Proteomes" id="UP000034279"/>
    </source>
</evidence>
<protein>
    <recommendedName>
        <fullName evidence="7">ApeA N-terminal domain-containing protein</fullName>
    </recommendedName>
</protein>
<dbReference type="PATRIC" id="fig|2209.42.peg.3850"/>
<evidence type="ECO:0000313" key="6">
    <source>
        <dbReference type="Proteomes" id="UP000034566"/>
    </source>
</evidence>
<dbReference type="EMBL" id="JJPK01000044">
    <property type="protein sequence ID" value="KKG63021.1"/>
    <property type="molecule type" value="Genomic_DNA"/>
</dbReference>
<accession>A0A0F8GF63</accession>
<evidence type="ECO:0000313" key="1">
    <source>
        <dbReference type="EMBL" id="KKG56171.1"/>
    </source>
</evidence>
<sequence>MLTNRKDSSENYNANKIGLFEIYVGEGFLISEEGAKLPCKFDAGQLEDGTNFLVCEFSIFDFNYKEYFPNTTFENFSPQVLKNCLGWDLWKSQNKIFLQFKSFEGVISDEFGNLKITGKIGGYFNVLYDSLRDNTTQFKVEYYIQEFSINAIEKENLQFMIFGVTNFEFTGNLSYGNAMSLDIKGIKQLIIRKTRGNQDALHFWEKFKGIRITCEVIIEIDKEIKIEEIKEIVNDLSDLMSIASGTRIQWIYCYGYDFEGKTVVRNHRSSITRPYQPMQLIRKDPLQLKSFLEDSYAVFTEKQNLLKQNRYIINKYLEAKAENDLLEQRGIKLAGVIEALKELSIRLNIPTSETIIRKDCFEAKKSAIKDALHEAIENSVKKQYAEESEETKKIIQENKKEMFSKIHDLNRISFKQVLLAFCAYLNLQVSENNLQTIVASRNKLIHEGKFICQTYENKDKLAQKYPNFKDPWNEYSYSMNFVDKCFLKMLMYKGYYINRFTLEEEELL</sequence>
<name>A0A0F8GF63_METMZ</name>